<evidence type="ECO:0000313" key="3">
    <source>
        <dbReference type="EMBL" id="CAG8787221.1"/>
    </source>
</evidence>
<organism evidence="3 4">
    <name type="scientific">Dentiscutata erythropus</name>
    <dbReference type="NCBI Taxonomy" id="1348616"/>
    <lineage>
        <taxon>Eukaryota</taxon>
        <taxon>Fungi</taxon>
        <taxon>Fungi incertae sedis</taxon>
        <taxon>Mucoromycota</taxon>
        <taxon>Glomeromycotina</taxon>
        <taxon>Glomeromycetes</taxon>
        <taxon>Diversisporales</taxon>
        <taxon>Gigasporaceae</taxon>
        <taxon>Dentiscutata</taxon>
    </lineage>
</organism>
<comment type="caution">
    <text evidence="3">The sequence shown here is derived from an EMBL/GenBank/DDBJ whole genome shotgun (WGS) entry which is preliminary data.</text>
</comment>
<dbReference type="Pfam" id="PF01764">
    <property type="entry name" value="Lipase_3"/>
    <property type="match status" value="1"/>
</dbReference>
<dbReference type="InterPro" id="IPR051218">
    <property type="entry name" value="Sec_MonoDiacylglyc_Lipase"/>
</dbReference>
<feature type="domain" description="Fungal lipase-type" evidence="2">
    <location>
        <begin position="294"/>
        <end position="456"/>
    </location>
</feature>
<gene>
    <name evidence="3" type="ORF">DERYTH_LOCUS20663</name>
</gene>
<keyword evidence="1" id="KW-0812">Transmembrane</keyword>
<dbReference type="Proteomes" id="UP000789405">
    <property type="component" value="Unassembled WGS sequence"/>
</dbReference>
<dbReference type="AlphaFoldDB" id="A0A9N9P5X3"/>
<evidence type="ECO:0000256" key="1">
    <source>
        <dbReference type="SAM" id="Phobius"/>
    </source>
</evidence>
<protein>
    <submittedName>
        <fullName evidence="3">19494_t:CDS:1</fullName>
    </submittedName>
</protein>
<dbReference type="PANTHER" id="PTHR45856:SF24">
    <property type="entry name" value="FUNGAL LIPASE-LIKE DOMAIN-CONTAINING PROTEIN"/>
    <property type="match status" value="1"/>
</dbReference>
<name>A0A9N9P5X3_9GLOM</name>
<dbReference type="PANTHER" id="PTHR45856">
    <property type="entry name" value="ALPHA/BETA-HYDROLASES SUPERFAMILY PROTEIN"/>
    <property type="match status" value="1"/>
</dbReference>
<dbReference type="InterPro" id="IPR002921">
    <property type="entry name" value="Fungal_lipase-type"/>
</dbReference>
<dbReference type="EMBL" id="CAJVPY010024748">
    <property type="protein sequence ID" value="CAG8787221.1"/>
    <property type="molecule type" value="Genomic_DNA"/>
</dbReference>
<keyword evidence="1" id="KW-1133">Transmembrane helix</keyword>
<evidence type="ECO:0000313" key="4">
    <source>
        <dbReference type="Proteomes" id="UP000789405"/>
    </source>
</evidence>
<proteinExistence type="predicted"/>
<evidence type="ECO:0000259" key="2">
    <source>
        <dbReference type="Pfam" id="PF01764"/>
    </source>
</evidence>
<sequence>MPQTEEEIFQEFKSAADQYNEDSYHLKDLWYSDGTIQEIRTAKHQIKIAPKHPHFHNVVVSFQAALDAFLTLLTDWTLPFTHPLNWLYLIFVYPIVLFSFAIFELSLIIIHTVHLDALVKFIDEKWREYLTPGSYHFADNHKLSVNKLFYKNQANVIVGVDSDFYNQPQNGFIAEDGVDALDQPYFKEDEEIVEKHPDFNLDIAQFLLYMSDLVYSRESDKALSAKLNVYRFKKAPEKRDELIQEIVGLLRESDDTIRNQAKKWHLTFTSLTELNSCGDSFAGLFYSEKHNFIVVAFKGPTSDDFEKWFTDLVFQHEDGRSFIRNEVHKSYRSLLYPENKTGPYATIIDGIHHAIKNIRHYRDQGTRKHKLINIWVTGHSLGGAMATWFYGRVKKSPSDLGEHCVLRDAYVFGAPRVGDSDFVLTYKSSLGRHEKNVESALWRVVDDNDLLAHLPPGYRYPKNVGKYNILTNYSVGEAVKFYQDGRKPKLLKNPILEPGYVPVIKSSRPLDGDKYTVPTHEYDKSLPSFIRNHMTSRYALALAQARNHLSERGGSGTKGFNGEIILEREK</sequence>
<feature type="transmembrane region" description="Helical" evidence="1">
    <location>
        <begin position="86"/>
        <end position="110"/>
    </location>
</feature>
<dbReference type="InterPro" id="IPR029058">
    <property type="entry name" value="AB_hydrolase_fold"/>
</dbReference>
<accession>A0A9N9P5X3</accession>
<keyword evidence="1" id="KW-0472">Membrane</keyword>
<dbReference type="CDD" id="cd00519">
    <property type="entry name" value="Lipase_3"/>
    <property type="match status" value="1"/>
</dbReference>
<keyword evidence="4" id="KW-1185">Reference proteome</keyword>
<reference evidence="3" key="1">
    <citation type="submission" date="2021-06" db="EMBL/GenBank/DDBJ databases">
        <authorList>
            <person name="Kallberg Y."/>
            <person name="Tangrot J."/>
            <person name="Rosling A."/>
        </authorList>
    </citation>
    <scope>NUCLEOTIDE SEQUENCE</scope>
    <source>
        <strain evidence="3">MA453B</strain>
    </source>
</reference>
<dbReference type="OrthoDB" id="2338663at2759"/>
<dbReference type="GO" id="GO:0006629">
    <property type="term" value="P:lipid metabolic process"/>
    <property type="evidence" value="ECO:0007669"/>
    <property type="project" value="InterPro"/>
</dbReference>
<dbReference type="SUPFAM" id="SSF53474">
    <property type="entry name" value="alpha/beta-Hydrolases"/>
    <property type="match status" value="1"/>
</dbReference>
<dbReference type="Gene3D" id="3.40.50.1820">
    <property type="entry name" value="alpha/beta hydrolase"/>
    <property type="match status" value="1"/>
</dbReference>